<comment type="caution">
    <text evidence="1">The sequence shown here is derived from an EMBL/GenBank/DDBJ whole genome shotgun (WGS) entry which is preliminary data.</text>
</comment>
<dbReference type="AlphaFoldDB" id="A0A922M8U3"/>
<dbReference type="EMBL" id="JACEFF010000725">
    <property type="protein sequence ID" value="KAH9632171.1"/>
    <property type="molecule type" value="Genomic_DNA"/>
</dbReference>
<reference evidence="1" key="1">
    <citation type="journal article" date="2021" name="G3 (Bethesda)">
        <title>Genome and transcriptome analysis of the beet armyworm Spodoptera exigua reveals targets for pest control. .</title>
        <authorList>
            <person name="Simon S."/>
            <person name="Breeschoten T."/>
            <person name="Jansen H.J."/>
            <person name="Dirks R.P."/>
            <person name="Schranz M.E."/>
            <person name="Ros V.I.D."/>
        </authorList>
    </citation>
    <scope>NUCLEOTIDE SEQUENCE</scope>
    <source>
        <strain evidence="1">TB_SE_WUR_2020</strain>
    </source>
</reference>
<proteinExistence type="predicted"/>
<evidence type="ECO:0000313" key="1">
    <source>
        <dbReference type="EMBL" id="KAH9632171.1"/>
    </source>
</evidence>
<gene>
    <name evidence="1" type="ORF">HF086_011917</name>
</gene>
<sequence>IFQATVCEAFYDDYDLYMDNGLQSIKVLTFMSTSKDFTRYCSRYRQTVVGCNHCVCVAGQLYLCTGAICPKSPSNKQLLRAQHLKCRDGDTRMDKDGCNRCICIQNTEYCTGQPCIPPLNRKCPTGAIKEGVCGTCMCIRGKWICHYCKDESEESRLFLTKTDKNDPDQNCKPGTIKENKCGKCFCLKSRWICGNCAEKKNKKKRYKIKKRQMKLSQPKNPECYGKRGEWFIDDDGCNSCTCINNKKLCTRLLCLRSQKGKSVH</sequence>
<accession>A0A922M8U3</accession>
<evidence type="ECO:0000313" key="2">
    <source>
        <dbReference type="Proteomes" id="UP000814243"/>
    </source>
</evidence>
<name>A0A922M8U3_SPOEX</name>
<feature type="non-terminal residue" evidence="1">
    <location>
        <position position="1"/>
    </location>
</feature>
<dbReference type="Proteomes" id="UP000814243">
    <property type="component" value="Unassembled WGS sequence"/>
</dbReference>
<protein>
    <submittedName>
        <fullName evidence="1">Uncharacterized protein</fullName>
    </submittedName>
</protein>
<organism evidence="1 2">
    <name type="scientific">Spodoptera exigua</name>
    <name type="common">Beet armyworm</name>
    <name type="synonym">Noctua fulgens</name>
    <dbReference type="NCBI Taxonomy" id="7107"/>
    <lineage>
        <taxon>Eukaryota</taxon>
        <taxon>Metazoa</taxon>
        <taxon>Ecdysozoa</taxon>
        <taxon>Arthropoda</taxon>
        <taxon>Hexapoda</taxon>
        <taxon>Insecta</taxon>
        <taxon>Pterygota</taxon>
        <taxon>Neoptera</taxon>
        <taxon>Endopterygota</taxon>
        <taxon>Lepidoptera</taxon>
        <taxon>Glossata</taxon>
        <taxon>Ditrysia</taxon>
        <taxon>Noctuoidea</taxon>
        <taxon>Noctuidae</taxon>
        <taxon>Amphipyrinae</taxon>
        <taxon>Spodoptera</taxon>
    </lineage>
</organism>